<reference evidence="2" key="1">
    <citation type="journal article" date="2014" name="Front. Microbiol.">
        <title>High frequency of phylogenetically diverse reductive dehalogenase-homologous genes in deep subseafloor sedimentary metagenomes.</title>
        <authorList>
            <person name="Kawai M."/>
            <person name="Futagami T."/>
            <person name="Toyoda A."/>
            <person name="Takaki Y."/>
            <person name="Nishi S."/>
            <person name="Hori S."/>
            <person name="Arai W."/>
            <person name="Tsubouchi T."/>
            <person name="Morono Y."/>
            <person name="Uchiyama I."/>
            <person name="Ito T."/>
            <person name="Fujiyama A."/>
            <person name="Inagaki F."/>
            <person name="Takami H."/>
        </authorList>
    </citation>
    <scope>NUCLEOTIDE SEQUENCE</scope>
    <source>
        <strain evidence="2">Expedition CK06-06</strain>
    </source>
</reference>
<name>X1LE30_9ZZZZ</name>
<dbReference type="EMBL" id="BARU01046267">
    <property type="protein sequence ID" value="GAI00685.1"/>
    <property type="molecule type" value="Genomic_DNA"/>
</dbReference>
<accession>X1LE30</accession>
<comment type="caution">
    <text evidence="2">The sequence shown here is derived from an EMBL/GenBank/DDBJ whole genome shotgun (WGS) entry which is preliminary data.</text>
</comment>
<keyword evidence="1" id="KW-1133">Transmembrane helix</keyword>
<sequence>YKKESSIATLVVIIYMCNKDWLENQDKNSDIINNIEPVNPNKRKSKYFLIFIISYLYDFYIKKKTFK</sequence>
<proteinExistence type="predicted"/>
<feature type="non-terminal residue" evidence="2">
    <location>
        <position position="1"/>
    </location>
</feature>
<keyword evidence="1" id="KW-0812">Transmembrane</keyword>
<protein>
    <submittedName>
        <fullName evidence="2">Uncharacterized protein</fullName>
    </submittedName>
</protein>
<evidence type="ECO:0000256" key="1">
    <source>
        <dbReference type="SAM" id="Phobius"/>
    </source>
</evidence>
<keyword evidence="1" id="KW-0472">Membrane</keyword>
<dbReference type="AlphaFoldDB" id="X1LE30"/>
<feature type="transmembrane region" description="Helical" evidence="1">
    <location>
        <begin position="45"/>
        <end position="61"/>
    </location>
</feature>
<evidence type="ECO:0000313" key="2">
    <source>
        <dbReference type="EMBL" id="GAI00685.1"/>
    </source>
</evidence>
<organism evidence="2">
    <name type="scientific">marine sediment metagenome</name>
    <dbReference type="NCBI Taxonomy" id="412755"/>
    <lineage>
        <taxon>unclassified sequences</taxon>
        <taxon>metagenomes</taxon>
        <taxon>ecological metagenomes</taxon>
    </lineage>
</organism>
<gene>
    <name evidence="2" type="ORF">S03H2_69866</name>
</gene>